<gene>
    <name evidence="1" type="ORF">I7I53_07332</name>
</gene>
<dbReference type="EMBL" id="CP069103">
    <property type="protein sequence ID" value="QSS51882.1"/>
    <property type="molecule type" value="Genomic_DNA"/>
</dbReference>
<dbReference type="Proteomes" id="UP000663419">
    <property type="component" value="Chromosome 2"/>
</dbReference>
<reference evidence="1" key="1">
    <citation type="submission" date="2021-01" db="EMBL/GenBank/DDBJ databases">
        <title>Chromosome-level genome assembly of a human fungal pathogen reveals clustering of transcriptionally co-regulated genes.</title>
        <authorList>
            <person name="Voorhies M."/>
            <person name="Cohen S."/>
            <person name="Shea T.P."/>
            <person name="Petrus S."/>
            <person name="Munoz J.F."/>
            <person name="Poplawski S."/>
            <person name="Goldman W.E."/>
            <person name="Michael T."/>
            <person name="Cuomo C.A."/>
            <person name="Sil A."/>
            <person name="Beyhan S."/>
        </authorList>
    </citation>
    <scope>NUCLEOTIDE SEQUENCE</scope>
    <source>
        <strain evidence="1">H88</strain>
    </source>
</reference>
<evidence type="ECO:0000313" key="2">
    <source>
        <dbReference type="Proteomes" id="UP000663419"/>
    </source>
</evidence>
<name>A0A8A1LIS1_AJEC8</name>
<accession>A0A8A1LIS1</accession>
<evidence type="ECO:0000313" key="1">
    <source>
        <dbReference type="EMBL" id="QSS51882.1"/>
    </source>
</evidence>
<protein>
    <submittedName>
        <fullName evidence="1">Uncharacterized protein</fullName>
    </submittedName>
</protein>
<sequence length="87" mass="9771">MKELVLRHLHDDLWVTSLSDLITLKRATRINDSLPSAECSPTLVKIALVLGWPFSAAPCPEHDIIQVCTTWIHKSLCYRVLEGIGFS</sequence>
<dbReference type="AlphaFoldDB" id="A0A8A1LIS1"/>
<organism evidence="1 2">
    <name type="scientific">Ajellomyces capsulatus (strain H88)</name>
    <name type="common">Darling's disease fungus</name>
    <name type="synonym">Histoplasma capsulatum</name>
    <dbReference type="NCBI Taxonomy" id="544711"/>
    <lineage>
        <taxon>Eukaryota</taxon>
        <taxon>Fungi</taxon>
        <taxon>Dikarya</taxon>
        <taxon>Ascomycota</taxon>
        <taxon>Pezizomycotina</taxon>
        <taxon>Eurotiomycetes</taxon>
        <taxon>Eurotiomycetidae</taxon>
        <taxon>Onygenales</taxon>
        <taxon>Ajellomycetaceae</taxon>
        <taxon>Histoplasma</taxon>
    </lineage>
</organism>
<dbReference type="VEuPathDB" id="FungiDB:I7I53_07332"/>
<proteinExistence type="predicted"/>